<organism evidence="1 2">
    <name type="scientific">Streptomyces tubbatahanensis</name>
    <dbReference type="NCBI Taxonomy" id="2923272"/>
    <lineage>
        <taxon>Bacteria</taxon>
        <taxon>Bacillati</taxon>
        <taxon>Actinomycetota</taxon>
        <taxon>Actinomycetes</taxon>
        <taxon>Kitasatosporales</taxon>
        <taxon>Streptomycetaceae</taxon>
        <taxon>Streptomyces</taxon>
    </lineage>
</organism>
<dbReference type="Proteomes" id="UP001202244">
    <property type="component" value="Chromosome"/>
</dbReference>
<name>A0ABY3Y1W2_9ACTN</name>
<dbReference type="Pfam" id="PF08310">
    <property type="entry name" value="LGFP"/>
    <property type="match status" value="2"/>
</dbReference>
<proteinExistence type="predicted"/>
<protein>
    <recommendedName>
        <fullName evidence="3">LGFP repeat-containing protein</fullName>
    </recommendedName>
</protein>
<evidence type="ECO:0008006" key="3">
    <source>
        <dbReference type="Google" id="ProtNLM"/>
    </source>
</evidence>
<evidence type="ECO:0000313" key="2">
    <source>
        <dbReference type="Proteomes" id="UP001202244"/>
    </source>
</evidence>
<dbReference type="RefSeq" id="WP_242757144.1">
    <property type="nucleotide sequence ID" value="NZ_CP093846.1"/>
</dbReference>
<keyword evidence="2" id="KW-1185">Reference proteome</keyword>
<reference evidence="1 2" key="1">
    <citation type="journal article" date="2023" name="Microbiol. Spectr.">
        <title>Synergy between Genome Mining, Metabolomics, and Bioinformatics Uncovers Antibacterial Chlorinated Carbazole Alkaloids and Their Biosynthetic Gene Cluster from Streptomyces tubbatahanensis sp. nov., a Novel Actinomycete Isolated from Sulu Sea, Philippines.</title>
        <authorList>
            <person name="Tenebro C.P."/>
            <person name="Trono D.J.V.L."/>
            <person name="Balida L.A.P."/>
            <person name="Bayog L.K.A."/>
            <person name="Bruna J.R."/>
            <person name="Sabido E.M."/>
            <person name="Caspe D.P.C."/>
            <person name="de Los Santos E.L.C."/>
            <person name="Saludes J.P."/>
            <person name="Dalisay D.S."/>
        </authorList>
    </citation>
    <scope>NUCLEOTIDE SEQUENCE [LARGE SCALE GENOMIC DNA]</scope>
    <source>
        <strain evidence="1 2">DSD3025</strain>
    </source>
</reference>
<dbReference type="InterPro" id="IPR013207">
    <property type="entry name" value="LGFP"/>
</dbReference>
<gene>
    <name evidence="1" type="ORF">MMF93_33265</name>
</gene>
<dbReference type="EMBL" id="CP093846">
    <property type="protein sequence ID" value="UNT00817.1"/>
    <property type="molecule type" value="Genomic_DNA"/>
</dbReference>
<sequence length="268" mass="28955">MSSPLKCPVTDEVTAPDGRGRYTHFQGGSIYWSAATGSHAVWGAVRGQVAGDGLGDIRARLPKSDELKNADGKGVRQEFEGGTVYWSAATGAHPVWGKIGATWGEYGWENSAFGYPVSDETDGTGSWTDGRGGVHTYRQVTQQFASGATLFWIPGGATEGCDGECTGYNVEAPGSLVKRVQVNLPTDSDKFVLMVFPTDAGFRAVSTRPSTDGRRYGRTRRIRCAWTRPTRRNLCVSSTRVTPHTRTRSPTAVGTPGIRGIWSRTCRT</sequence>
<accession>A0ABY3Y1W2</accession>
<evidence type="ECO:0000313" key="1">
    <source>
        <dbReference type="EMBL" id="UNT00817.1"/>
    </source>
</evidence>